<dbReference type="FunFam" id="3.40.309.10:FF:000006">
    <property type="entry name" value="Gamma-glutamyl phosphate reductase"/>
    <property type="match status" value="1"/>
</dbReference>
<dbReference type="Gene3D" id="3.40.309.10">
    <property type="entry name" value="Aldehyde Dehydrogenase, Chain A, domain 2"/>
    <property type="match status" value="1"/>
</dbReference>
<comment type="catalytic activity">
    <reaction evidence="6 7">
        <text>L-glutamate 5-semialdehyde + phosphate + NADP(+) = L-glutamyl 5-phosphate + NADPH + H(+)</text>
        <dbReference type="Rhea" id="RHEA:19541"/>
        <dbReference type="ChEBI" id="CHEBI:15378"/>
        <dbReference type="ChEBI" id="CHEBI:43474"/>
        <dbReference type="ChEBI" id="CHEBI:57783"/>
        <dbReference type="ChEBI" id="CHEBI:58066"/>
        <dbReference type="ChEBI" id="CHEBI:58274"/>
        <dbReference type="ChEBI" id="CHEBI:58349"/>
        <dbReference type="EC" id="1.2.1.41"/>
    </reaction>
</comment>
<dbReference type="RefSeq" id="WP_200760716.1">
    <property type="nucleotide sequence ID" value="NZ_AP023366.1"/>
</dbReference>
<sequence length="432" mass="47420">MSQIDTQTRSSLQDEVWGKIQAAKKTVRTLGVLSAEDKNRALQAMAESLWEQRDLIYRANQEDVQEARKSGTPEARIDRLTLTEKRLLDIMEGLKQVAGLPDPVGETLETIERPDGLWIEKVRVPFGVIAMIYESRPNVTVDAAGLALKTGNAVVLRGGSEALRSNQALVNALRDGLRKSKVPADAIQLIERTERESVDILIRAKGKVDLVIPRGGAGLIQRVVENSLVPVIETGVGNCHVYVDAKADLEMATAIVINAKTQRPSVCNAMETLLVHESVANDWLPSIIRSLRDRGVEVRGCERTRSILQDARAENVLPASVEDYATEFLDLILAVRVVDSLDAAIEHIETYGTRHSEAIVTTDSAAADRFLAEIDAAAVYHNASTRFTDGFEFGFGAEIGISTQKLHARGPMGLREMTSYKYIIKGSGQIRQ</sequence>
<dbReference type="CDD" id="cd07079">
    <property type="entry name" value="ALDH_F18-19_ProA-GPR"/>
    <property type="match status" value="1"/>
</dbReference>
<name>A0A7I8DE07_9BACL</name>
<dbReference type="KEGG" id="eff:skT53_17350"/>
<dbReference type="Proteomes" id="UP000593802">
    <property type="component" value="Chromosome"/>
</dbReference>
<evidence type="ECO:0000259" key="8">
    <source>
        <dbReference type="Pfam" id="PF00171"/>
    </source>
</evidence>
<dbReference type="GO" id="GO:0004350">
    <property type="term" value="F:glutamate-5-semialdehyde dehydrogenase activity"/>
    <property type="evidence" value="ECO:0007669"/>
    <property type="project" value="UniProtKB-UniRule"/>
</dbReference>
<dbReference type="NCBIfam" id="TIGR00407">
    <property type="entry name" value="proA"/>
    <property type="match status" value="1"/>
</dbReference>
<comment type="subcellular location">
    <subcellularLocation>
        <location evidence="7">Cytoplasm</location>
    </subcellularLocation>
</comment>
<dbReference type="PANTHER" id="PTHR11063">
    <property type="entry name" value="GLUTAMATE SEMIALDEHYDE DEHYDROGENASE"/>
    <property type="match status" value="1"/>
</dbReference>
<evidence type="ECO:0000256" key="5">
    <source>
        <dbReference type="ARBA" id="ARBA00023002"/>
    </source>
</evidence>
<evidence type="ECO:0000313" key="9">
    <source>
        <dbReference type="EMBL" id="BCJ86750.1"/>
    </source>
</evidence>
<keyword evidence="4 7" id="KW-0521">NADP</keyword>
<dbReference type="NCBIfam" id="NF001221">
    <property type="entry name" value="PRK00197.1"/>
    <property type="match status" value="1"/>
</dbReference>
<dbReference type="EMBL" id="AP023366">
    <property type="protein sequence ID" value="BCJ86750.1"/>
    <property type="molecule type" value="Genomic_DNA"/>
</dbReference>
<dbReference type="InterPro" id="IPR016161">
    <property type="entry name" value="Ald_DH/histidinol_DH"/>
</dbReference>
<evidence type="ECO:0000256" key="3">
    <source>
        <dbReference type="ARBA" id="ARBA00022650"/>
    </source>
</evidence>
<dbReference type="InterPro" id="IPR012134">
    <property type="entry name" value="Glu-5-SA_DH"/>
</dbReference>
<evidence type="ECO:0000256" key="4">
    <source>
        <dbReference type="ARBA" id="ARBA00022857"/>
    </source>
</evidence>
<evidence type="ECO:0000256" key="1">
    <source>
        <dbReference type="ARBA" id="ARBA00004985"/>
    </source>
</evidence>
<dbReference type="PROSITE" id="PS01223">
    <property type="entry name" value="PROA"/>
    <property type="match status" value="1"/>
</dbReference>
<evidence type="ECO:0000256" key="7">
    <source>
        <dbReference type="HAMAP-Rule" id="MF_00412"/>
    </source>
</evidence>
<dbReference type="InterPro" id="IPR020593">
    <property type="entry name" value="G-glutamylP_reductase_CS"/>
</dbReference>
<dbReference type="InterPro" id="IPR000965">
    <property type="entry name" value="GPR_dom"/>
</dbReference>
<dbReference type="Gene3D" id="3.40.605.10">
    <property type="entry name" value="Aldehyde Dehydrogenase, Chain A, domain 1"/>
    <property type="match status" value="1"/>
</dbReference>
<evidence type="ECO:0000256" key="6">
    <source>
        <dbReference type="ARBA" id="ARBA00049024"/>
    </source>
</evidence>
<reference evidence="9 10" key="1">
    <citation type="submission" date="2020-08" db="EMBL/GenBank/DDBJ databases">
        <title>Complete Genome Sequence of Effusibacillus dendaii Strain skT53, Isolated from Farmland soil.</title>
        <authorList>
            <person name="Konishi T."/>
            <person name="Kawasaki H."/>
        </authorList>
    </citation>
    <scope>NUCLEOTIDE SEQUENCE [LARGE SCALE GENOMIC DNA]</scope>
    <source>
        <strain evidence="10">skT53</strain>
    </source>
</reference>
<comment type="similarity">
    <text evidence="7">Belongs to the gamma-glutamyl phosphate reductase family.</text>
</comment>
<dbReference type="GO" id="GO:0050661">
    <property type="term" value="F:NADP binding"/>
    <property type="evidence" value="ECO:0007669"/>
    <property type="project" value="InterPro"/>
</dbReference>
<dbReference type="GO" id="GO:0005737">
    <property type="term" value="C:cytoplasm"/>
    <property type="evidence" value="ECO:0007669"/>
    <property type="project" value="UniProtKB-SubCell"/>
</dbReference>
<dbReference type="HAMAP" id="MF_00412">
    <property type="entry name" value="ProA"/>
    <property type="match status" value="1"/>
</dbReference>
<comment type="function">
    <text evidence="7">Catalyzes the NADPH-dependent reduction of L-glutamate 5-phosphate into L-glutamate 5-semialdehyde and phosphate. The product spontaneously undergoes cyclization to form 1-pyrroline-5-carboxylate.</text>
</comment>
<keyword evidence="10" id="KW-1185">Reference proteome</keyword>
<dbReference type="PIRSF" id="PIRSF000151">
    <property type="entry name" value="GPR"/>
    <property type="match status" value="1"/>
</dbReference>
<evidence type="ECO:0000256" key="2">
    <source>
        <dbReference type="ARBA" id="ARBA00022605"/>
    </source>
</evidence>
<keyword evidence="7" id="KW-0963">Cytoplasm</keyword>
<dbReference type="InterPro" id="IPR016162">
    <property type="entry name" value="Ald_DH_N"/>
</dbReference>
<dbReference type="AlphaFoldDB" id="A0A7I8DE07"/>
<dbReference type="InterPro" id="IPR015590">
    <property type="entry name" value="Aldehyde_DH_dom"/>
</dbReference>
<dbReference type="UniPathway" id="UPA00098">
    <property type="reaction ID" value="UER00360"/>
</dbReference>
<keyword evidence="5 7" id="KW-0560">Oxidoreductase</keyword>
<feature type="domain" description="Aldehyde dehydrogenase" evidence="8">
    <location>
        <begin position="13"/>
        <end position="290"/>
    </location>
</feature>
<comment type="pathway">
    <text evidence="1 7">Amino-acid biosynthesis; L-proline biosynthesis; L-glutamate 5-semialdehyde from L-glutamate: step 2/2.</text>
</comment>
<dbReference type="InterPro" id="IPR016163">
    <property type="entry name" value="Ald_DH_C"/>
</dbReference>
<evidence type="ECO:0000313" key="10">
    <source>
        <dbReference type="Proteomes" id="UP000593802"/>
    </source>
</evidence>
<protein>
    <recommendedName>
        <fullName evidence="7">Gamma-glutamyl phosphate reductase</fullName>
        <shortName evidence="7">GPR</shortName>
        <ecNumber evidence="7">1.2.1.41</ecNumber>
    </recommendedName>
    <alternativeName>
        <fullName evidence="7">Glutamate-5-semialdehyde dehydrogenase</fullName>
    </alternativeName>
    <alternativeName>
        <fullName evidence="7">Glutamyl-gamma-semialdehyde dehydrogenase</fullName>
        <shortName evidence="7">GSA dehydrogenase</shortName>
    </alternativeName>
</protein>
<accession>A0A7I8DE07</accession>
<dbReference type="EC" id="1.2.1.41" evidence="7"/>
<keyword evidence="3 7" id="KW-0641">Proline biosynthesis</keyword>
<dbReference type="GO" id="GO:0055129">
    <property type="term" value="P:L-proline biosynthetic process"/>
    <property type="evidence" value="ECO:0007669"/>
    <property type="project" value="UniProtKB-UniRule"/>
</dbReference>
<gene>
    <name evidence="7 9" type="primary">proA</name>
    <name evidence="9" type="ORF">skT53_17350</name>
</gene>
<keyword evidence="2 7" id="KW-0028">Amino-acid biosynthesis</keyword>
<dbReference type="Pfam" id="PF00171">
    <property type="entry name" value="Aldedh"/>
    <property type="match status" value="1"/>
</dbReference>
<dbReference type="SUPFAM" id="SSF53720">
    <property type="entry name" value="ALDH-like"/>
    <property type="match status" value="1"/>
</dbReference>
<proteinExistence type="inferred from homology"/>
<dbReference type="PANTHER" id="PTHR11063:SF8">
    <property type="entry name" value="DELTA-1-PYRROLINE-5-CARBOXYLATE SYNTHASE"/>
    <property type="match status" value="1"/>
</dbReference>
<organism evidence="9 10">
    <name type="scientific">Effusibacillus dendaii</name>
    <dbReference type="NCBI Taxonomy" id="2743772"/>
    <lineage>
        <taxon>Bacteria</taxon>
        <taxon>Bacillati</taxon>
        <taxon>Bacillota</taxon>
        <taxon>Bacilli</taxon>
        <taxon>Bacillales</taxon>
        <taxon>Alicyclobacillaceae</taxon>
        <taxon>Effusibacillus</taxon>
    </lineage>
</organism>